<evidence type="ECO:0000313" key="2">
    <source>
        <dbReference type="Proteomes" id="UP000472276"/>
    </source>
</evidence>
<reference evidence="1" key="1">
    <citation type="submission" date="2025-08" db="UniProtKB">
        <authorList>
            <consortium name="Ensembl"/>
        </authorList>
    </citation>
    <scope>IDENTIFICATION</scope>
</reference>
<name>A0A668SDZ4_OREAU</name>
<protein>
    <submittedName>
        <fullName evidence="1">Uncharacterized protein</fullName>
    </submittedName>
</protein>
<organism evidence="1 2">
    <name type="scientific">Oreochromis aureus</name>
    <name type="common">Israeli tilapia</name>
    <name type="synonym">Chromis aureus</name>
    <dbReference type="NCBI Taxonomy" id="47969"/>
    <lineage>
        <taxon>Eukaryota</taxon>
        <taxon>Metazoa</taxon>
        <taxon>Chordata</taxon>
        <taxon>Craniata</taxon>
        <taxon>Vertebrata</taxon>
        <taxon>Euteleostomi</taxon>
        <taxon>Actinopterygii</taxon>
        <taxon>Neopterygii</taxon>
        <taxon>Teleostei</taxon>
        <taxon>Neoteleostei</taxon>
        <taxon>Acanthomorphata</taxon>
        <taxon>Ovalentaria</taxon>
        <taxon>Cichlomorphae</taxon>
        <taxon>Cichliformes</taxon>
        <taxon>Cichlidae</taxon>
        <taxon>African cichlids</taxon>
        <taxon>Pseudocrenilabrinae</taxon>
        <taxon>Oreochromini</taxon>
        <taxon>Oreochromis</taxon>
    </lineage>
</organism>
<accession>A0A668SDZ4</accession>
<dbReference type="OMA" id="CCNRCLF"/>
<reference evidence="1" key="2">
    <citation type="submission" date="2025-09" db="UniProtKB">
        <authorList>
            <consortium name="Ensembl"/>
        </authorList>
    </citation>
    <scope>IDENTIFICATION</scope>
</reference>
<keyword evidence="2" id="KW-1185">Reference proteome</keyword>
<dbReference type="AlphaFoldDB" id="A0A668SDZ4"/>
<dbReference type="Ensembl" id="ENSOABT00000012987.2">
    <property type="protein sequence ID" value="ENSOABP00000012572.1"/>
    <property type="gene ID" value="ENSOABG00000006395.2"/>
</dbReference>
<proteinExistence type="predicted"/>
<sequence>MACVLLFLADEQEQRPDPFSNLQTLKYVEKGFYPPLSVGVSPNSVHRPTDMSRELSTVTTAARARPHLDFTMSILPARKKKKIFAYCCNRCLFNYSFPRQLQVYTLIFQTGRRGLSQKGTDSKTMVRQITELSDPPPMYQK</sequence>
<dbReference type="Proteomes" id="UP000472276">
    <property type="component" value="Unassembled WGS sequence"/>
</dbReference>
<evidence type="ECO:0000313" key="1">
    <source>
        <dbReference type="Ensembl" id="ENSOABP00000012572.1"/>
    </source>
</evidence>